<dbReference type="InterPro" id="IPR015943">
    <property type="entry name" value="WD40/YVTN_repeat-like_dom_sf"/>
</dbReference>
<feature type="region of interest" description="Disordered" evidence="2">
    <location>
        <begin position="1"/>
        <end position="104"/>
    </location>
</feature>
<sequence length="779" mass="86865">MTPQDALNHPRPHPHPQSLSAFTAVSQYPYAVPSDSEPQPVSEVVNAAVINRDPLPPSTANSRTTETEPETDEETETLRERPRRPNSSEDFIANGYGYGQGRRGSGRRRWMIMTAEGGRGSEVEIESPFGDVRSVSPVGILREEDRGAERDEFMASYPDPFDPVDPRGGRGYGYGYDDGDGSPGIDLFGPRPAGAGMRGLDDEGVGLTRMAQMFDEDDFEEEAEGRGGSEMGSQYSMDLLGQEEADEDGLEENEDEDVGRGGEEIVIGGGGMGMLNVGAHNMATFDDEFPVTTYERNFTIDQFVQQWVCQSHAQIGSDQLFIAPQRSSILLSANRPEKIVRLAGDNRMDFFDLQQIPWWETLRAKRADARTQRDMWYRPYMNLQHTPHETAKRIRPNEFYFREKAMYSKHRASIEHFQLRNLMSVPAYNTVHFASEWRLYSWVPAYDDLTCLMDLSRPTTWENSVFHSPVKISTTKTAHGVSIVGGFAGEYAIRAEGNNTPTTLIPGTTTPASTPSIHGFVTRDPNGITNHIDIIPHRTSRNPMGIFASNDNHLRTLDIETDTFISDYDLSRAVNCTSTSPDGRLRVVVGDSPDALIIEADTGRPVQPLRGHRDFGFACAWSPDMLHVATGNQDKTTIIWDARMWKPLTMLSSDISGYRSLHYSPVGGGPRTLLMTEPADRIAIVDAQTYTSRQVHDFFGEIAGADFSPDGDEIWVANSDDVYGGFMEFERRVWGKRAEAGEREGELGDDGRCVVGSARERGMRFLGGLSWEEYEMLLL</sequence>
<evidence type="ECO:0000256" key="2">
    <source>
        <dbReference type="SAM" id="MobiDB-lite"/>
    </source>
</evidence>
<gene>
    <name evidence="3" type="ORF">SI65_02321</name>
</gene>
<keyword evidence="1" id="KW-0853">WD repeat</keyword>
<dbReference type="PANTHER" id="PTHR43991:SF12">
    <property type="entry name" value="WD REPEAT PROTEIN (AFU_ORTHOLOGUE AFUA_8G05640)"/>
    <property type="match status" value="1"/>
</dbReference>
<dbReference type="PROSITE" id="PS50294">
    <property type="entry name" value="WD_REPEATS_REGION"/>
    <property type="match status" value="1"/>
</dbReference>
<evidence type="ECO:0000313" key="3">
    <source>
        <dbReference type="EMBL" id="ODM21477.1"/>
    </source>
</evidence>
<dbReference type="AlphaFoldDB" id="A0A1E3BKQ3"/>
<dbReference type="STRING" id="573508.A0A1E3BKQ3"/>
<organism evidence="3 4">
    <name type="scientific">Aspergillus cristatus</name>
    <name type="common">Chinese Fuzhuan brick tea-fermentation fungus</name>
    <name type="synonym">Eurotium cristatum</name>
    <dbReference type="NCBI Taxonomy" id="573508"/>
    <lineage>
        <taxon>Eukaryota</taxon>
        <taxon>Fungi</taxon>
        <taxon>Dikarya</taxon>
        <taxon>Ascomycota</taxon>
        <taxon>Pezizomycotina</taxon>
        <taxon>Eurotiomycetes</taxon>
        <taxon>Eurotiomycetidae</taxon>
        <taxon>Eurotiales</taxon>
        <taxon>Aspergillaceae</taxon>
        <taxon>Aspergillus</taxon>
        <taxon>Aspergillus subgen. Aspergillus</taxon>
    </lineage>
</organism>
<dbReference type="PANTHER" id="PTHR43991">
    <property type="entry name" value="WD REPEAT PROTEIN (AFU_ORTHOLOGUE AFUA_8G05640)-RELATED"/>
    <property type="match status" value="1"/>
</dbReference>
<evidence type="ECO:0000256" key="1">
    <source>
        <dbReference type="PROSITE-ProRule" id="PRU00221"/>
    </source>
</evidence>
<accession>A0A1E3BKQ3</accession>
<dbReference type="SMART" id="SM00320">
    <property type="entry name" value="WD40"/>
    <property type="match status" value="1"/>
</dbReference>
<feature type="region of interest" description="Disordered" evidence="2">
    <location>
        <begin position="147"/>
        <end position="166"/>
    </location>
</feature>
<dbReference type="InterPro" id="IPR001680">
    <property type="entry name" value="WD40_rpt"/>
</dbReference>
<dbReference type="Gene3D" id="2.130.10.10">
    <property type="entry name" value="YVTN repeat-like/Quinoprotein amine dehydrogenase"/>
    <property type="match status" value="1"/>
</dbReference>
<dbReference type="Proteomes" id="UP000094569">
    <property type="component" value="Unassembled WGS sequence"/>
</dbReference>
<reference evidence="3 4" key="1">
    <citation type="journal article" date="2016" name="BMC Genomics">
        <title>Comparative genomic and transcriptomic analyses of the Fuzhuan brick tea-fermentation fungus Aspergillus cristatus.</title>
        <authorList>
            <person name="Ge Y."/>
            <person name="Wang Y."/>
            <person name="Liu Y."/>
            <person name="Tan Y."/>
            <person name="Ren X."/>
            <person name="Zhang X."/>
            <person name="Hyde K.D."/>
            <person name="Liu Y."/>
            <person name="Liu Z."/>
        </authorList>
    </citation>
    <scope>NUCLEOTIDE SEQUENCE [LARGE SCALE GENOMIC DNA]</scope>
    <source>
        <strain evidence="3 4">GZAAS20.1005</strain>
    </source>
</reference>
<comment type="caution">
    <text evidence="3">The sequence shown here is derived from an EMBL/GenBank/DDBJ whole genome shotgun (WGS) entry which is preliminary data.</text>
</comment>
<dbReference type="PROSITE" id="PS50082">
    <property type="entry name" value="WD_REPEATS_2"/>
    <property type="match status" value="1"/>
</dbReference>
<name>A0A1E3BKQ3_ASPCR</name>
<proteinExistence type="predicted"/>
<dbReference type="VEuPathDB" id="FungiDB:SI65_02321"/>
<dbReference type="SUPFAM" id="SSF50978">
    <property type="entry name" value="WD40 repeat-like"/>
    <property type="match status" value="1"/>
</dbReference>
<dbReference type="OrthoDB" id="20669at2759"/>
<protein>
    <submittedName>
        <fullName evidence="3">Uncharacterized protein</fullName>
    </submittedName>
</protein>
<keyword evidence="4" id="KW-1185">Reference proteome</keyword>
<dbReference type="EMBL" id="JXNT01000002">
    <property type="protein sequence ID" value="ODM21477.1"/>
    <property type="molecule type" value="Genomic_DNA"/>
</dbReference>
<evidence type="ECO:0000313" key="4">
    <source>
        <dbReference type="Proteomes" id="UP000094569"/>
    </source>
</evidence>
<feature type="repeat" description="WD" evidence="1">
    <location>
        <begin position="609"/>
        <end position="641"/>
    </location>
</feature>
<dbReference type="InterPro" id="IPR036322">
    <property type="entry name" value="WD40_repeat_dom_sf"/>
</dbReference>
<feature type="compositionally biased region" description="Polar residues" evidence="2">
    <location>
        <begin position="17"/>
        <end position="26"/>
    </location>
</feature>